<dbReference type="AlphaFoldDB" id="A0A1H1BF44"/>
<gene>
    <name evidence="1" type="ORF">SAMN04488565_2753</name>
</gene>
<evidence type="ECO:0000313" key="1">
    <source>
        <dbReference type="EMBL" id="SDQ50006.1"/>
    </source>
</evidence>
<dbReference type="STRING" id="1079994.SAMN04488565_2753"/>
<sequence>MADLEEFQVDESVVAPSGARGVICDVRRMTNGATSYGVLDTTGSIRYYTADSIKRVL</sequence>
<accession>A0A1H1BF44</accession>
<organism evidence="1 2">
    <name type="scientific">Leucobacter chromiiresistens</name>
    <dbReference type="NCBI Taxonomy" id="1079994"/>
    <lineage>
        <taxon>Bacteria</taxon>
        <taxon>Bacillati</taxon>
        <taxon>Actinomycetota</taxon>
        <taxon>Actinomycetes</taxon>
        <taxon>Micrococcales</taxon>
        <taxon>Microbacteriaceae</taxon>
        <taxon>Leucobacter</taxon>
    </lineage>
</organism>
<dbReference type="EMBL" id="FNKB01000002">
    <property type="protein sequence ID" value="SDQ50006.1"/>
    <property type="molecule type" value="Genomic_DNA"/>
</dbReference>
<name>A0A1H1BF44_9MICO</name>
<dbReference type="RefSeq" id="WP_155819053.1">
    <property type="nucleotide sequence ID" value="NZ_FNKB01000002.1"/>
</dbReference>
<evidence type="ECO:0000313" key="2">
    <source>
        <dbReference type="Proteomes" id="UP000182690"/>
    </source>
</evidence>
<protein>
    <submittedName>
        <fullName evidence="1">Uncharacterized protein</fullName>
    </submittedName>
</protein>
<reference evidence="1 2" key="1">
    <citation type="submission" date="2016-10" db="EMBL/GenBank/DDBJ databases">
        <authorList>
            <person name="de Groot N.N."/>
        </authorList>
    </citation>
    <scope>NUCLEOTIDE SEQUENCE [LARGE SCALE GENOMIC DNA]</scope>
    <source>
        <strain evidence="1 2">DSM 22788</strain>
    </source>
</reference>
<dbReference type="Proteomes" id="UP000182690">
    <property type="component" value="Unassembled WGS sequence"/>
</dbReference>
<proteinExistence type="predicted"/>